<gene>
    <name evidence="2" type="ORF">FSCG_01081</name>
</gene>
<dbReference type="SUPFAM" id="SSF53474">
    <property type="entry name" value="alpha/beta-Hydrolases"/>
    <property type="match status" value="1"/>
</dbReference>
<dbReference type="RefSeq" id="WP_008803059.1">
    <property type="nucleotide sequence ID" value="NZ_KQ235737.1"/>
</dbReference>
<keyword evidence="1" id="KW-0732">Signal</keyword>
<dbReference type="eggNOG" id="COG0596">
    <property type="taxonomic scope" value="Bacteria"/>
</dbReference>
<reference evidence="2 3" key="1">
    <citation type="submission" date="2011-10" db="EMBL/GenBank/DDBJ databases">
        <title>The Genome Sequence of Fusobacterium sp. 4_1_13.</title>
        <authorList>
            <consortium name="The Broad Institute Genome Sequencing Platform"/>
            <person name="Earl A."/>
            <person name="Ward D."/>
            <person name="Feldgarden M."/>
            <person name="Gevers D."/>
            <person name="Strauss J."/>
            <person name="Ambrose C."/>
            <person name="Allen-Vercoe E."/>
            <person name="Young S.K."/>
            <person name="Zeng Q."/>
            <person name="Gargeya S."/>
            <person name="Fitzgerald M."/>
            <person name="Haas B."/>
            <person name="Abouelleil A."/>
            <person name="Alvarado L."/>
            <person name="Arachchi H.M."/>
            <person name="Berlin A."/>
            <person name="Brown A."/>
            <person name="Chapman S.B."/>
            <person name="Chen Z."/>
            <person name="Dunbar C."/>
            <person name="Freedman E."/>
            <person name="Gearin G."/>
            <person name="Goldberg J."/>
            <person name="Griggs A."/>
            <person name="Gujja S."/>
            <person name="Heiman D."/>
            <person name="Howarth C."/>
            <person name="Larson L."/>
            <person name="Lui A."/>
            <person name="MacDonald P.J."/>
            <person name="Montmayeur A."/>
            <person name="Murphy C."/>
            <person name="Neiman D."/>
            <person name="Pearson M."/>
            <person name="Priest M."/>
            <person name="Roberts A."/>
            <person name="Saif S."/>
            <person name="Shea T."/>
            <person name="Shenoy N."/>
            <person name="Sisk P."/>
            <person name="Stolte C."/>
            <person name="Sykes S."/>
            <person name="Wortman J."/>
            <person name="Nusbaum C."/>
            <person name="Birren B."/>
        </authorList>
    </citation>
    <scope>NUCLEOTIDE SEQUENCE [LARGE SCALE GENOMIC DNA]</scope>
    <source>
        <strain evidence="2 3">4_1_13</strain>
    </source>
</reference>
<dbReference type="Gene3D" id="3.40.50.1820">
    <property type="entry name" value="alpha/beta hydrolase"/>
    <property type="match status" value="1"/>
</dbReference>
<organism evidence="2 3">
    <name type="scientific">Fusobacterium vincentii 4_1_13</name>
    <dbReference type="NCBI Taxonomy" id="469606"/>
    <lineage>
        <taxon>Bacteria</taxon>
        <taxon>Fusobacteriati</taxon>
        <taxon>Fusobacteriota</taxon>
        <taxon>Fusobacteriia</taxon>
        <taxon>Fusobacteriales</taxon>
        <taxon>Fusobacteriaceae</taxon>
        <taxon>Fusobacterium</taxon>
    </lineage>
</organism>
<dbReference type="Proteomes" id="UP000004925">
    <property type="component" value="Unassembled WGS sequence"/>
</dbReference>
<dbReference type="PANTHER" id="PTHR30035:SF1">
    <property type="entry name" value="AB HYDROLASE-1 DOMAIN-CONTAINING PROTEIN"/>
    <property type="match status" value="1"/>
</dbReference>
<dbReference type="HOGENOM" id="CLU_052028_0_0_0"/>
<feature type="signal peptide" evidence="1">
    <location>
        <begin position="1"/>
        <end position="20"/>
    </location>
</feature>
<feature type="chain" id="PRO_5005624994" description="Serine/threonine protein kinase" evidence="1">
    <location>
        <begin position="21"/>
        <end position="427"/>
    </location>
</feature>
<dbReference type="PANTHER" id="PTHR30035">
    <property type="entry name" value="LIPOPROTEIN VACJ-RELATED"/>
    <property type="match status" value="1"/>
</dbReference>
<evidence type="ECO:0008006" key="4">
    <source>
        <dbReference type="Google" id="ProtNLM"/>
    </source>
</evidence>
<evidence type="ECO:0000313" key="2">
    <source>
        <dbReference type="EMBL" id="EEO40368.1"/>
    </source>
</evidence>
<accession>A0A0M1VVG6</accession>
<dbReference type="GO" id="GO:0016020">
    <property type="term" value="C:membrane"/>
    <property type="evidence" value="ECO:0007669"/>
    <property type="project" value="InterPro"/>
</dbReference>
<name>A0A0M1VVG6_FUSVC</name>
<protein>
    <recommendedName>
        <fullName evidence="4">Serine/threonine protein kinase</fullName>
    </recommendedName>
</protein>
<dbReference type="InterPro" id="IPR029058">
    <property type="entry name" value="AB_hydrolase_fold"/>
</dbReference>
<dbReference type="InterPro" id="IPR007428">
    <property type="entry name" value="MlaA"/>
</dbReference>
<sequence>MKKLLSKIVLFLILSLTAFSYNFPIDDPYSATIIGSASMMTEGVSENIPLKVYEIQIKDKKDIPDVFWYASKFKFSFSKQKNKKAPLIFVLAGTGSDYSTTRVKFMQRIFHDAGYHTIAISSQMSQQFMISASSNSVPGLLLEDNKDIYKAMKLAYNKIKDQVEVTDFYIMGYSLGGTNAAVLSYIDEKEKAFNFKRVFMVNPPVNLYDSAVKLDKYLDDYTGGKAAGIEKLLNTTLAKVKGGLTSEYANIGADTIYNIVKGDILSDAEKKAYIGLAFRLASTDLNFISDFITKSHIYTKNPEKVDKYTNMKEYLKAVNFATFEDYVNKIGFPYYKKYNKDLTTEDLKEKASLRVIEDYLRTSPKIAAVTNADELILNEKDFAFLKDVFKNRLVIYPRGGHCGNMFYKENVDVMLKFVNEGVLKYEN</sequence>
<evidence type="ECO:0000256" key="1">
    <source>
        <dbReference type="SAM" id="SignalP"/>
    </source>
</evidence>
<dbReference type="AlphaFoldDB" id="A0A0M1VVG6"/>
<proteinExistence type="predicted"/>
<evidence type="ECO:0000313" key="3">
    <source>
        <dbReference type="Proteomes" id="UP000004925"/>
    </source>
</evidence>
<dbReference type="EMBL" id="ACDE02000019">
    <property type="protein sequence ID" value="EEO40368.1"/>
    <property type="molecule type" value="Genomic_DNA"/>
</dbReference>
<comment type="caution">
    <text evidence="2">The sequence shown here is derived from an EMBL/GenBank/DDBJ whole genome shotgun (WGS) entry which is preliminary data.</text>
</comment>